<keyword evidence="3" id="KW-1185">Reference proteome</keyword>
<dbReference type="DNASU" id="1456812"/>
<feature type="transmembrane region" description="Helical" evidence="1">
    <location>
        <begin position="26"/>
        <end position="48"/>
    </location>
</feature>
<protein>
    <submittedName>
        <fullName evidence="2">Hypothetical membrane protein</fullName>
    </submittedName>
</protein>
<dbReference type="HOGENOM" id="CLU_1792217_0_0_2"/>
<dbReference type="EnsemblBacteria" id="CAC12459">
    <property type="protein sequence ID" value="CAC12459"/>
    <property type="gene ID" value="CAC12459"/>
</dbReference>
<dbReference type="OrthoDB" id="350311at2157"/>
<dbReference type="RefSeq" id="WP_010901745.1">
    <property type="nucleotide sequence ID" value="NC_002578.1"/>
</dbReference>
<gene>
    <name evidence="2" type="ordered locus">Ta1338</name>
</gene>
<dbReference type="Proteomes" id="UP000001024">
    <property type="component" value="Chromosome"/>
</dbReference>
<dbReference type="eggNOG" id="arCOG07631">
    <property type="taxonomic scope" value="Archaea"/>
</dbReference>
<dbReference type="KEGG" id="tac:Ta1338"/>
<dbReference type="InParanoid" id="Q9HIK1"/>
<name>Q9HIK1_THEAC</name>
<feature type="transmembrane region" description="Helical" evidence="1">
    <location>
        <begin position="118"/>
        <end position="140"/>
    </location>
</feature>
<dbReference type="PaxDb" id="273075-Ta1338"/>
<keyword evidence="1" id="KW-1133">Transmembrane helix</keyword>
<keyword evidence="1" id="KW-0472">Membrane</keyword>
<dbReference type="AlphaFoldDB" id="Q9HIK1"/>
<evidence type="ECO:0000313" key="2">
    <source>
        <dbReference type="EMBL" id="CAC12459.1"/>
    </source>
</evidence>
<dbReference type="STRING" id="273075.gene:9572561"/>
<dbReference type="EMBL" id="AL445067">
    <property type="protein sequence ID" value="CAC12459.1"/>
    <property type="molecule type" value="Genomic_DNA"/>
</dbReference>
<keyword evidence="1" id="KW-0812">Transmembrane</keyword>
<proteinExistence type="predicted"/>
<reference evidence="2 3" key="1">
    <citation type="journal article" date="2000" name="Nature">
        <title>The genome sequence of the thermoacidophilic scavenger Thermoplasma acidophilum.</title>
        <authorList>
            <person name="Ruepp A."/>
            <person name="Graml W."/>
            <person name="Santos-Martinez M.L."/>
            <person name="Koretke K.K."/>
            <person name="Volker C."/>
            <person name="Mewes H.W."/>
            <person name="Frishman D."/>
            <person name="Stocker S."/>
            <person name="Lupas A.N."/>
            <person name="Baumeister W."/>
        </authorList>
    </citation>
    <scope>NUCLEOTIDE SEQUENCE [LARGE SCALE GENOMIC DNA]</scope>
    <source>
        <strain evidence="3">ATCC 25905 / DSM 1728 / JCM 9062 / NBRC 15155 / AMRC-C165</strain>
    </source>
</reference>
<evidence type="ECO:0000256" key="1">
    <source>
        <dbReference type="SAM" id="Phobius"/>
    </source>
</evidence>
<accession>Q9HIK1</accession>
<evidence type="ECO:0000313" key="3">
    <source>
        <dbReference type="Proteomes" id="UP000001024"/>
    </source>
</evidence>
<sequence length="144" mass="16150">MSIELIILKIAHEIYNFINSILGFPWISAVVPSAYIPYLAPISLIIAGSLAERHYVGRIPIFTNTIALNVLFYYSQSNFAYFGTLFLSVSEWYANIGLIMGLIAVMSYASNGKRSKTYYTIAWAYSSIVVGLLIAIFYAYPYLS</sequence>
<feature type="transmembrane region" description="Helical" evidence="1">
    <location>
        <begin position="80"/>
        <end position="106"/>
    </location>
</feature>
<feature type="transmembrane region" description="Helical" evidence="1">
    <location>
        <begin position="55"/>
        <end position="74"/>
    </location>
</feature>
<organism evidence="2 3">
    <name type="scientific">Thermoplasma acidophilum (strain ATCC 25905 / DSM 1728 / JCM 9062 / NBRC 15155 / AMRC-C165)</name>
    <dbReference type="NCBI Taxonomy" id="273075"/>
    <lineage>
        <taxon>Archaea</taxon>
        <taxon>Methanobacteriati</taxon>
        <taxon>Thermoplasmatota</taxon>
        <taxon>Thermoplasmata</taxon>
        <taxon>Thermoplasmatales</taxon>
        <taxon>Thermoplasmataceae</taxon>
        <taxon>Thermoplasma</taxon>
    </lineage>
</organism>